<dbReference type="EMBL" id="UINC01170906">
    <property type="protein sequence ID" value="SVD75179.1"/>
    <property type="molecule type" value="Genomic_DNA"/>
</dbReference>
<accession>A0A382XWI4</accession>
<organism evidence="1">
    <name type="scientific">marine metagenome</name>
    <dbReference type="NCBI Taxonomy" id="408172"/>
    <lineage>
        <taxon>unclassified sequences</taxon>
        <taxon>metagenomes</taxon>
        <taxon>ecological metagenomes</taxon>
    </lineage>
</organism>
<evidence type="ECO:0000313" key="1">
    <source>
        <dbReference type="EMBL" id="SVD75179.1"/>
    </source>
</evidence>
<dbReference type="AlphaFoldDB" id="A0A382XWI4"/>
<reference evidence="1" key="1">
    <citation type="submission" date="2018-05" db="EMBL/GenBank/DDBJ databases">
        <authorList>
            <person name="Lanie J.A."/>
            <person name="Ng W.-L."/>
            <person name="Kazmierczak K.M."/>
            <person name="Andrzejewski T.M."/>
            <person name="Davidsen T.M."/>
            <person name="Wayne K.J."/>
            <person name="Tettelin H."/>
            <person name="Glass J.I."/>
            <person name="Rusch D."/>
            <person name="Podicherti R."/>
            <person name="Tsui H.-C.T."/>
            <person name="Winkler M.E."/>
        </authorList>
    </citation>
    <scope>NUCLEOTIDE SEQUENCE</scope>
</reference>
<feature type="non-terminal residue" evidence="1">
    <location>
        <position position="1"/>
    </location>
</feature>
<feature type="non-terminal residue" evidence="1">
    <location>
        <position position="33"/>
    </location>
</feature>
<sequence>ATPRATPAIQTTSAVTNWPMASRRATAWNCRVS</sequence>
<gene>
    <name evidence="1" type="ORF">METZ01_LOCUS428033</name>
</gene>
<proteinExistence type="predicted"/>
<name>A0A382XWI4_9ZZZZ</name>
<protein>
    <submittedName>
        <fullName evidence="1">Uncharacterized protein</fullName>
    </submittedName>
</protein>